<dbReference type="Gene3D" id="3.40.50.150">
    <property type="entry name" value="Vaccinia Virus protein VP39"/>
    <property type="match status" value="1"/>
</dbReference>
<evidence type="ECO:0000259" key="2">
    <source>
        <dbReference type="Pfam" id="PF08241"/>
    </source>
</evidence>
<evidence type="ECO:0000256" key="1">
    <source>
        <dbReference type="ARBA" id="ARBA00022679"/>
    </source>
</evidence>
<proteinExistence type="predicted"/>
<sequence>MGEDAITGHYRRAGLEEEILAALRESGLAASVDTLAPVDEFHTGGRRMTASLVDRLDLHPGSRVLDVGCGIGGTARYIAATRGAEVTGIDLTPEYVAAARALTEKAGPAGLVRFDRGDGTDLPYPDGSFDAACAIHTGMNIERKDLLAAGLARVLRAGGRLAVFDIMRTGDGEVGHPTPWAATAATSFLADPRSYRGLLEEAGFEVVHERDWSAAVLDALRRGPERAPAGGAPPLGPHLLMGERAEEKRANVNDAVRRGIVAPVEMIAVAPGP</sequence>
<dbReference type="GO" id="GO:0032259">
    <property type="term" value="P:methylation"/>
    <property type="evidence" value="ECO:0007669"/>
    <property type="project" value="UniProtKB-KW"/>
</dbReference>
<reference evidence="3 4" key="1">
    <citation type="submission" date="2020-08" db="EMBL/GenBank/DDBJ databases">
        <title>Sequencing the genomes of 1000 actinobacteria strains.</title>
        <authorList>
            <person name="Klenk H.-P."/>
        </authorList>
    </citation>
    <scope>NUCLEOTIDE SEQUENCE [LARGE SCALE GENOMIC DNA]</scope>
    <source>
        <strain evidence="3 4">DSM 44551</strain>
    </source>
</reference>
<dbReference type="EMBL" id="JACHDB010000002">
    <property type="protein sequence ID" value="MBB5436186.1"/>
    <property type="molecule type" value="Genomic_DNA"/>
</dbReference>
<comment type="caution">
    <text evidence="3">The sequence shown here is derived from an EMBL/GenBank/DDBJ whole genome shotgun (WGS) entry which is preliminary data.</text>
</comment>
<keyword evidence="3" id="KW-0489">Methyltransferase</keyword>
<feature type="domain" description="Methyltransferase type 11" evidence="2">
    <location>
        <begin position="65"/>
        <end position="162"/>
    </location>
</feature>
<keyword evidence="1" id="KW-0808">Transferase</keyword>
<dbReference type="InterPro" id="IPR029063">
    <property type="entry name" value="SAM-dependent_MTases_sf"/>
</dbReference>
<name>A0A7W8QTJ9_9ACTN</name>
<keyword evidence="4" id="KW-1185">Reference proteome</keyword>
<dbReference type="RefSeq" id="WP_184399523.1">
    <property type="nucleotide sequence ID" value="NZ_BAAAJD010000012.1"/>
</dbReference>
<dbReference type="InterPro" id="IPR013216">
    <property type="entry name" value="Methyltransf_11"/>
</dbReference>
<protein>
    <submittedName>
        <fullName evidence="3">Ubiquinone/menaquinone biosynthesis C-methylase UbiE</fullName>
    </submittedName>
</protein>
<evidence type="ECO:0000313" key="4">
    <source>
        <dbReference type="Proteomes" id="UP000572635"/>
    </source>
</evidence>
<dbReference type="SUPFAM" id="SSF53335">
    <property type="entry name" value="S-adenosyl-L-methionine-dependent methyltransferases"/>
    <property type="match status" value="1"/>
</dbReference>
<gene>
    <name evidence="3" type="ORF">HDA36_006334</name>
</gene>
<dbReference type="Pfam" id="PF08241">
    <property type="entry name" value="Methyltransf_11"/>
    <property type="match status" value="1"/>
</dbReference>
<dbReference type="CDD" id="cd02440">
    <property type="entry name" value="AdoMet_MTases"/>
    <property type="match status" value="1"/>
</dbReference>
<dbReference type="AlphaFoldDB" id="A0A7W8QTJ9"/>
<keyword evidence="3" id="KW-0830">Ubiquinone</keyword>
<organism evidence="3 4">
    <name type="scientific">Nocardiopsis composta</name>
    <dbReference type="NCBI Taxonomy" id="157465"/>
    <lineage>
        <taxon>Bacteria</taxon>
        <taxon>Bacillati</taxon>
        <taxon>Actinomycetota</taxon>
        <taxon>Actinomycetes</taxon>
        <taxon>Streptosporangiales</taxon>
        <taxon>Nocardiopsidaceae</taxon>
        <taxon>Nocardiopsis</taxon>
    </lineage>
</organism>
<dbReference type="PANTHER" id="PTHR44068:SF11">
    <property type="entry name" value="GERANYL DIPHOSPHATE 2-C-METHYLTRANSFERASE"/>
    <property type="match status" value="1"/>
</dbReference>
<dbReference type="GO" id="GO:0008757">
    <property type="term" value="F:S-adenosylmethionine-dependent methyltransferase activity"/>
    <property type="evidence" value="ECO:0007669"/>
    <property type="project" value="InterPro"/>
</dbReference>
<dbReference type="Proteomes" id="UP000572635">
    <property type="component" value="Unassembled WGS sequence"/>
</dbReference>
<accession>A0A7W8QTJ9</accession>
<dbReference type="PANTHER" id="PTHR44068">
    <property type="entry name" value="ZGC:194242"/>
    <property type="match status" value="1"/>
</dbReference>
<evidence type="ECO:0000313" key="3">
    <source>
        <dbReference type="EMBL" id="MBB5436186.1"/>
    </source>
</evidence>
<dbReference type="InterPro" id="IPR050447">
    <property type="entry name" value="Erg6_SMT_methyltransf"/>
</dbReference>